<feature type="transmembrane region" description="Helical" evidence="6">
    <location>
        <begin position="431"/>
        <end position="449"/>
    </location>
</feature>
<feature type="transmembrane region" description="Helical" evidence="6">
    <location>
        <begin position="469"/>
        <end position="487"/>
    </location>
</feature>
<feature type="transmembrane region" description="Helical" evidence="6">
    <location>
        <begin position="187"/>
        <end position="207"/>
    </location>
</feature>
<feature type="transmembrane region" description="Helical" evidence="6">
    <location>
        <begin position="112"/>
        <end position="135"/>
    </location>
</feature>
<dbReference type="VEuPathDB" id="FungiDB:A9K55_005403"/>
<dbReference type="GO" id="GO:0016020">
    <property type="term" value="C:membrane"/>
    <property type="evidence" value="ECO:0007669"/>
    <property type="project" value="UniProtKB-SubCell"/>
</dbReference>
<keyword evidence="3 6" id="KW-0812">Transmembrane</keyword>
<dbReference type="VEuPathDB" id="FungiDB:CCM_03595"/>
<dbReference type="InterPro" id="IPR002293">
    <property type="entry name" value="AA/rel_permease1"/>
</dbReference>
<dbReference type="EMBL" id="CP023323">
    <property type="protein sequence ID" value="ATY61220.1"/>
    <property type="molecule type" value="Genomic_DNA"/>
</dbReference>
<sequence length="503" mass="51582">MPVSHAAPAAGAARPPQLRRNRALLTMVSMALAIAAVPYGMGSALSSAALYGGGQLSMLAGLLVVLVLDGCVAASLAELASRFPSSSGVYDWSYRLLASPKPGRPAAAAAPLAYITGWCWLVGHWTVTLSVNFGLASLLAATVCLYDASWADAPAWQLLLVFYAACLATLVLCAAGDPLLPYVDGVAAAWNLFTLVALAAAVAATAHSGRHPAAVALGHYDGSVSGWGAGFSFFVGLLPPAYTFCAVGMVASMAEECAEPAVQVPRAMALCVPLGGAAALLFVLPLCFTLPPAAELLAATPYGQALPAVLARVLGSAGAATAVMALVLGVALFCSVSITTAASRCTWAFARDAGIPLRGVWASTTAGRPLAALGLVTAVEMLLGLVYLGSTSAFTAFVSVGVMGLAVGYLVPIATSLVMGRREVATARWRLHPVVGGVANVVAVVWILFELVLFSMPQTLPVTPSSMNYASVVFVGFAVLSAGWYCMAARRDFKGPSEESRIN</sequence>
<dbReference type="Proteomes" id="UP000323067">
    <property type="component" value="Chromosome vi"/>
</dbReference>
<evidence type="ECO:0000256" key="3">
    <source>
        <dbReference type="ARBA" id="ARBA00022692"/>
    </source>
</evidence>
<evidence type="ECO:0000256" key="1">
    <source>
        <dbReference type="ARBA" id="ARBA00004141"/>
    </source>
</evidence>
<evidence type="ECO:0000313" key="8">
    <source>
        <dbReference type="Proteomes" id="UP000323067"/>
    </source>
</evidence>
<dbReference type="PANTHER" id="PTHR45649">
    <property type="entry name" value="AMINO-ACID PERMEASE BAT1"/>
    <property type="match status" value="1"/>
</dbReference>
<evidence type="ECO:0000256" key="5">
    <source>
        <dbReference type="ARBA" id="ARBA00023136"/>
    </source>
</evidence>
<feature type="transmembrane region" description="Helical" evidence="6">
    <location>
        <begin position="56"/>
        <end position="77"/>
    </location>
</feature>
<keyword evidence="5 6" id="KW-0472">Membrane</keyword>
<name>A0A2H4SDP9_CORMI</name>
<dbReference type="OrthoDB" id="4870403at2759"/>
<dbReference type="AlphaFoldDB" id="A0A2H4SDP9"/>
<comment type="subcellular location">
    <subcellularLocation>
        <location evidence="1">Membrane</location>
        <topology evidence="1">Multi-pass membrane protein</topology>
    </subcellularLocation>
</comment>
<feature type="transmembrane region" description="Helical" evidence="6">
    <location>
        <begin position="313"/>
        <end position="334"/>
    </location>
</feature>
<keyword evidence="2" id="KW-0813">Transport</keyword>
<feature type="transmembrane region" description="Helical" evidence="6">
    <location>
        <begin position="270"/>
        <end position="293"/>
    </location>
</feature>
<evidence type="ECO:0000256" key="4">
    <source>
        <dbReference type="ARBA" id="ARBA00022989"/>
    </source>
</evidence>
<evidence type="ECO:0000256" key="6">
    <source>
        <dbReference type="SAM" id="Phobius"/>
    </source>
</evidence>
<feature type="transmembrane region" description="Helical" evidence="6">
    <location>
        <begin position="394"/>
        <end position="419"/>
    </location>
</feature>
<feature type="transmembrane region" description="Helical" evidence="6">
    <location>
        <begin position="370"/>
        <end position="388"/>
    </location>
</feature>
<feature type="transmembrane region" description="Helical" evidence="6">
    <location>
        <begin position="227"/>
        <end position="250"/>
    </location>
</feature>
<dbReference type="Pfam" id="PF13520">
    <property type="entry name" value="AA_permease_2"/>
    <property type="match status" value="1"/>
</dbReference>
<evidence type="ECO:0000313" key="7">
    <source>
        <dbReference type="EMBL" id="ATY61220.1"/>
    </source>
</evidence>
<organism evidence="7 8">
    <name type="scientific">Cordyceps militaris</name>
    <name type="common">Caterpillar fungus</name>
    <name type="synonym">Clavaria militaris</name>
    <dbReference type="NCBI Taxonomy" id="73501"/>
    <lineage>
        <taxon>Eukaryota</taxon>
        <taxon>Fungi</taxon>
        <taxon>Dikarya</taxon>
        <taxon>Ascomycota</taxon>
        <taxon>Pezizomycotina</taxon>
        <taxon>Sordariomycetes</taxon>
        <taxon>Hypocreomycetidae</taxon>
        <taxon>Hypocreales</taxon>
        <taxon>Cordycipitaceae</taxon>
        <taxon>Cordyceps</taxon>
    </lineage>
</organism>
<accession>A0A2H4SDP9</accession>
<reference evidence="7 8" key="1">
    <citation type="journal article" date="2017" name="BMC Genomics">
        <title>Chromosome level assembly and secondary metabolite potential of the parasitic fungus Cordyceps militaris.</title>
        <authorList>
            <person name="Kramer G.J."/>
            <person name="Nodwell J.R."/>
        </authorList>
    </citation>
    <scope>NUCLEOTIDE SEQUENCE [LARGE SCALE GENOMIC DNA]</scope>
    <source>
        <strain evidence="7 8">ATCC 34164</strain>
    </source>
</reference>
<keyword evidence="4 6" id="KW-1133">Transmembrane helix</keyword>
<gene>
    <name evidence="7" type="ORF">A9K55_005403</name>
</gene>
<evidence type="ECO:0000256" key="2">
    <source>
        <dbReference type="ARBA" id="ARBA00022448"/>
    </source>
</evidence>
<dbReference type="Gene3D" id="1.20.1740.10">
    <property type="entry name" value="Amino acid/polyamine transporter I"/>
    <property type="match status" value="1"/>
</dbReference>
<feature type="transmembrane region" description="Helical" evidence="6">
    <location>
        <begin position="24"/>
        <end position="50"/>
    </location>
</feature>
<dbReference type="GO" id="GO:0022857">
    <property type="term" value="F:transmembrane transporter activity"/>
    <property type="evidence" value="ECO:0007669"/>
    <property type="project" value="InterPro"/>
</dbReference>
<proteinExistence type="predicted"/>
<dbReference type="PIRSF" id="PIRSF006060">
    <property type="entry name" value="AA_transporter"/>
    <property type="match status" value="1"/>
</dbReference>
<feature type="transmembrane region" description="Helical" evidence="6">
    <location>
        <begin position="155"/>
        <end position="175"/>
    </location>
</feature>
<dbReference type="PANTHER" id="PTHR45649:SF28">
    <property type="entry name" value="TRANSPORTER, PUTATIVE (EUROFUNG)-RELATED"/>
    <property type="match status" value="1"/>
</dbReference>
<protein>
    <submittedName>
        <fullName evidence="7">Amino acid transporter</fullName>
    </submittedName>
</protein>